<dbReference type="STRING" id="655819.J4UKL2"/>
<dbReference type="OrthoDB" id="428260at2759"/>
<dbReference type="HOGENOM" id="CLU_020027_11_1_1"/>
<dbReference type="PANTHER" id="PTHR43283:SF3">
    <property type="entry name" value="BETA-LACTAMASE FAMILY PROTEIN (AFU_ORTHOLOGUE AFUA_5G07500)"/>
    <property type="match status" value="1"/>
</dbReference>
<dbReference type="InterPro" id="IPR050789">
    <property type="entry name" value="Diverse_Enzym_Activities"/>
</dbReference>
<dbReference type="EMBL" id="JH725167">
    <property type="protein sequence ID" value="EJP64762.1"/>
    <property type="molecule type" value="Genomic_DNA"/>
</dbReference>
<proteinExistence type="predicted"/>
<dbReference type="GeneID" id="19889343"/>
<dbReference type="Gene3D" id="3.40.710.10">
    <property type="entry name" value="DD-peptidase/beta-lactamase superfamily"/>
    <property type="match status" value="1"/>
</dbReference>
<dbReference type="InterPro" id="IPR012338">
    <property type="entry name" value="Beta-lactam/transpept-like"/>
</dbReference>
<feature type="domain" description="Beta-lactamase-related" evidence="1">
    <location>
        <begin position="22"/>
        <end position="401"/>
    </location>
</feature>
<accession>J4UKL2</accession>
<dbReference type="SUPFAM" id="SSF56601">
    <property type="entry name" value="beta-lactamase/transpeptidase-like"/>
    <property type="match status" value="1"/>
</dbReference>
<evidence type="ECO:0000313" key="3">
    <source>
        <dbReference type="Proteomes" id="UP000002762"/>
    </source>
</evidence>
<evidence type="ECO:0000259" key="1">
    <source>
        <dbReference type="Pfam" id="PF00144"/>
    </source>
</evidence>
<gene>
    <name evidence="2" type="ORF">BBA_06331</name>
</gene>
<name>J4UKL2_BEAB2</name>
<protein>
    <submittedName>
        <fullName evidence="2">Beta-lactamase family protein</fullName>
    </submittedName>
</protein>
<dbReference type="Proteomes" id="UP000002762">
    <property type="component" value="Unassembled WGS sequence"/>
</dbReference>
<organism evidence="2 3">
    <name type="scientific">Beauveria bassiana (strain ARSEF 2860)</name>
    <name type="common">White muscardine disease fungus</name>
    <name type="synonym">Tritirachium shiotae</name>
    <dbReference type="NCBI Taxonomy" id="655819"/>
    <lineage>
        <taxon>Eukaryota</taxon>
        <taxon>Fungi</taxon>
        <taxon>Dikarya</taxon>
        <taxon>Ascomycota</taxon>
        <taxon>Pezizomycotina</taxon>
        <taxon>Sordariomycetes</taxon>
        <taxon>Hypocreomycetidae</taxon>
        <taxon>Hypocreales</taxon>
        <taxon>Cordycipitaceae</taxon>
        <taxon>Beauveria</taxon>
    </lineage>
</organism>
<reference evidence="2 3" key="1">
    <citation type="journal article" date="2012" name="Sci. Rep.">
        <title>Genomic perspectives on the evolution of fungal entomopathogenicity in Beauveria bassiana.</title>
        <authorList>
            <person name="Xiao G."/>
            <person name="Ying S.H."/>
            <person name="Zheng P."/>
            <person name="Wang Z.L."/>
            <person name="Zhang S."/>
            <person name="Xie X.Q."/>
            <person name="Shang Y."/>
            <person name="St Leger R.J."/>
            <person name="Zhao G.P."/>
            <person name="Wang C."/>
            <person name="Feng M.G."/>
        </authorList>
    </citation>
    <scope>NUCLEOTIDE SEQUENCE [LARGE SCALE GENOMIC DNA]</scope>
    <source>
        <strain evidence="2 3">ARSEF 2860</strain>
    </source>
</reference>
<dbReference type="PANTHER" id="PTHR43283">
    <property type="entry name" value="BETA-LACTAMASE-RELATED"/>
    <property type="match status" value="1"/>
</dbReference>
<dbReference type="InterPro" id="IPR001466">
    <property type="entry name" value="Beta-lactam-related"/>
</dbReference>
<evidence type="ECO:0000313" key="2">
    <source>
        <dbReference type="EMBL" id="EJP64762.1"/>
    </source>
</evidence>
<dbReference type="AlphaFoldDB" id="J4UKL2"/>
<dbReference type="RefSeq" id="XP_008599650.1">
    <property type="nucleotide sequence ID" value="XM_008601428.1"/>
</dbReference>
<dbReference type="InParanoid" id="J4UKL2"/>
<dbReference type="Pfam" id="PF00144">
    <property type="entry name" value="Beta-lactamase"/>
    <property type="match status" value="1"/>
</dbReference>
<keyword evidence="3" id="KW-1185">Reference proteome</keyword>
<sequence length="421" mass="45807">MPFSDATVQSLKKILGNAVNLENGGVPGISAVVFDKAGNELLVHSAGTVGASSTEPLTPEHVFWIASCTKIVTALSVMQLVERGSLSIDDSEQLETLCPELKDVQVLRDDGTLEPKRKSITMRMLLTHTSGFGYSFFSEKLRNYHYPAGIDEFSGRVEDVKMPLLFQPGEGWQYGASHYEEAVGVDWAGIALERFTGVSLDEYIQTHICKPLGLGSVKFVLTPEMKAKVVHMHYRDPSGVVHPRDHLYRQALVVETKEEQAKLFNSGGAGLFAKPQEYCRILAALLNDGTCPTTGVQLVSTSTVADMFTNQIPQFPQFGQQGIVASKPELTNSLPALYPTAADDDATQGWGLSLMLNGGATGRSPATGWWAGIANLFWWVDRERGVGGMVCAQVLPFGDAKVMETWFALETAVYAALQEAK</sequence>